<gene>
    <name evidence="11" type="ORF">GCM10023187_23190</name>
</gene>
<dbReference type="SUPFAM" id="SSF158472">
    <property type="entry name" value="HAMP domain-like"/>
    <property type="match status" value="1"/>
</dbReference>
<feature type="region of interest" description="Disordered" evidence="7">
    <location>
        <begin position="577"/>
        <end position="597"/>
    </location>
</feature>
<keyword evidence="4" id="KW-0597">Phosphoprotein</keyword>
<evidence type="ECO:0000259" key="10">
    <source>
        <dbReference type="PROSITE" id="PS50885"/>
    </source>
</evidence>
<dbReference type="Pfam" id="PF02518">
    <property type="entry name" value="HATPase_c"/>
    <property type="match status" value="1"/>
</dbReference>
<keyword evidence="12" id="KW-1185">Reference proteome</keyword>
<feature type="domain" description="Histidine kinase" evidence="9">
    <location>
        <begin position="401"/>
        <end position="663"/>
    </location>
</feature>
<evidence type="ECO:0000256" key="6">
    <source>
        <dbReference type="ARBA" id="ARBA00022777"/>
    </source>
</evidence>
<feature type="compositionally biased region" description="Basic and acidic residues" evidence="7">
    <location>
        <begin position="585"/>
        <end position="597"/>
    </location>
</feature>
<evidence type="ECO:0000256" key="1">
    <source>
        <dbReference type="ARBA" id="ARBA00000085"/>
    </source>
</evidence>
<organism evidence="11 12">
    <name type="scientific">Nibrella viscosa</name>
    <dbReference type="NCBI Taxonomy" id="1084524"/>
    <lineage>
        <taxon>Bacteria</taxon>
        <taxon>Pseudomonadati</taxon>
        <taxon>Bacteroidota</taxon>
        <taxon>Cytophagia</taxon>
        <taxon>Cytophagales</taxon>
        <taxon>Spirosomataceae</taxon>
        <taxon>Nibrella</taxon>
    </lineage>
</organism>
<keyword evidence="8" id="KW-1133">Transmembrane helix</keyword>
<evidence type="ECO:0000256" key="4">
    <source>
        <dbReference type="ARBA" id="ARBA00022553"/>
    </source>
</evidence>
<accession>A0ABP8KE50</accession>
<dbReference type="InterPro" id="IPR036097">
    <property type="entry name" value="HisK_dim/P_sf"/>
</dbReference>
<evidence type="ECO:0000256" key="3">
    <source>
        <dbReference type="ARBA" id="ARBA00012438"/>
    </source>
</evidence>
<feature type="transmembrane region" description="Helical" evidence="8">
    <location>
        <begin position="79"/>
        <end position="99"/>
    </location>
</feature>
<feature type="transmembrane region" description="Helical" evidence="8">
    <location>
        <begin position="207"/>
        <end position="231"/>
    </location>
</feature>
<dbReference type="SUPFAM" id="SSF47384">
    <property type="entry name" value="Homodimeric domain of signal transducing histidine kinase"/>
    <property type="match status" value="1"/>
</dbReference>
<feature type="domain" description="HAMP" evidence="10">
    <location>
        <begin position="300"/>
        <end position="352"/>
    </location>
</feature>
<dbReference type="InterPro" id="IPR003661">
    <property type="entry name" value="HisK_dim/P_dom"/>
</dbReference>
<dbReference type="InterPro" id="IPR036890">
    <property type="entry name" value="HATPase_C_sf"/>
</dbReference>
<feature type="transmembrane region" description="Helical" evidence="8">
    <location>
        <begin position="180"/>
        <end position="201"/>
    </location>
</feature>
<keyword evidence="8" id="KW-0812">Transmembrane</keyword>
<dbReference type="Proteomes" id="UP001500936">
    <property type="component" value="Unassembled WGS sequence"/>
</dbReference>
<evidence type="ECO:0000313" key="11">
    <source>
        <dbReference type="EMBL" id="GAA4405102.1"/>
    </source>
</evidence>
<evidence type="ECO:0000256" key="2">
    <source>
        <dbReference type="ARBA" id="ARBA00004370"/>
    </source>
</evidence>
<dbReference type="PANTHER" id="PTHR43065:SF42">
    <property type="entry name" value="TWO-COMPONENT SENSOR PPRA"/>
    <property type="match status" value="1"/>
</dbReference>
<dbReference type="InterPro" id="IPR003660">
    <property type="entry name" value="HAMP_dom"/>
</dbReference>
<dbReference type="SMART" id="SM00388">
    <property type="entry name" value="HisKA"/>
    <property type="match status" value="1"/>
</dbReference>
<feature type="transmembrane region" description="Helical" evidence="8">
    <location>
        <begin position="111"/>
        <end position="128"/>
    </location>
</feature>
<dbReference type="RefSeq" id="WP_345267175.1">
    <property type="nucleotide sequence ID" value="NZ_BAABHB010000003.1"/>
</dbReference>
<dbReference type="Gene3D" id="1.10.287.130">
    <property type="match status" value="1"/>
</dbReference>
<feature type="transmembrane region" description="Helical" evidence="8">
    <location>
        <begin position="279"/>
        <end position="298"/>
    </location>
</feature>
<dbReference type="PRINTS" id="PR00344">
    <property type="entry name" value="BCTRLSENSOR"/>
</dbReference>
<dbReference type="InterPro" id="IPR004358">
    <property type="entry name" value="Sig_transdc_His_kin-like_C"/>
</dbReference>
<keyword evidence="5" id="KW-0808">Transferase</keyword>
<dbReference type="SUPFAM" id="SSF55874">
    <property type="entry name" value="ATPase domain of HSP90 chaperone/DNA topoisomerase II/histidine kinase"/>
    <property type="match status" value="1"/>
</dbReference>
<comment type="subcellular location">
    <subcellularLocation>
        <location evidence="2">Membrane</location>
    </subcellularLocation>
</comment>
<evidence type="ECO:0000256" key="7">
    <source>
        <dbReference type="SAM" id="MobiDB-lite"/>
    </source>
</evidence>
<dbReference type="EMBL" id="BAABHB010000003">
    <property type="protein sequence ID" value="GAA4405102.1"/>
    <property type="molecule type" value="Genomic_DNA"/>
</dbReference>
<dbReference type="Gene3D" id="3.30.565.10">
    <property type="entry name" value="Histidine kinase-like ATPase, C-terminal domain"/>
    <property type="match status" value="1"/>
</dbReference>
<dbReference type="CDD" id="cd00082">
    <property type="entry name" value="HisKA"/>
    <property type="match status" value="1"/>
</dbReference>
<dbReference type="CDD" id="cd06225">
    <property type="entry name" value="HAMP"/>
    <property type="match status" value="1"/>
</dbReference>
<evidence type="ECO:0000313" key="12">
    <source>
        <dbReference type="Proteomes" id="UP001500936"/>
    </source>
</evidence>
<dbReference type="PROSITE" id="PS50109">
    <property type="entry name" value="HIS_KIN"/>
    <property type="match status" value="1"/>
</dbReference>
<evidence type="ECO:0000256" key="5">
    <source>
        <dbReference type="ARBA" id="ARBA00022679"/>
    </source>
</evidence>
<evidence type="ECO:0000259" key="9">
    <source>
        <dbReference type="PROSITE" id="PS50109"/>
    </source>
</evidence>
<dbReference type="Pfam" id="PF00672">
    <property type="entry name" value="HAMP"/>
    <property type="match status" value="1"/>
</dbReference>
<dbReference type="PANTHER" id="PTHR43065">
    <property type="entry name" value="SENSOR HISTIDINE KINASE"/>
    <property type="match status" value="1"/>
</dbReference>
<dbReference type="SMART" id="SM00387">
    <property type="entry name" value="HATPase_c"/>
    <property type="match status" value="1"/>
</dbReference>
<reference evidence="12" key="1">
    <citation type="journal article" date="2019" name="Int. J. Syst. Evol. Microbiol.">
        <title>The Global Catalogue of Microorganisms (GCM) 10K type strain sequencing project: providing services to taxonomists for standard genome sequencing and annotation.</title>
        <authorList>
            <consortium name="The Broad Institute Genomics Platform"/>
            <consortium name="The Broad Institute Genome Sequencing Center for Infectious Disease"/>
            <person name="Wu L."/>
            <person name="Ma J."/>
        </authorList>
    </citation>
    <scope>NUCLEOTIDE SEQUENCE [LARGE SCALE GENOMIC DNA]</scope>
    <source>
        <strain evidence="12">JCM 17925</strain>
    </source>
</reference>
<dbReference type="SMART" id="SM00304">
    <property type="entry name" value="HAMP"/>
    <property type="match status" value="1"/>
</dbReference>
<feature type="transmembrane region" description="Helical" evidence="8">
    <location>
        <begin position="238"/>
        <end position="259"/>
    </location>
</feature>
<protein>
    <recommendedName>
        <fullName evidence="3">histidine kinase</fullName>
        <ecNumber evidence="3">2.7.13.3</ecNumber>
    </recommendedName>
</protein>
<name>A0ABP8KE50_9BACT</name>
<comment type="caution">
    <text evidence="11">The sequence shown here is derived from an EMBL/GenBank/DDBJ whole genome shotgun (WGS) entry which is preliminary data.</text>
</comment>
<feature type="transmembrane region" description="Helical" evidence="8">
    <location>
        <begin position="140"/>
        <end position="160"/>
    </location>
</feature>
<dbReference type="InterPro" id="IPR003594">
    <property type="entry name" value="HATPase_dom"/>
</dbReference>
<keyword evidence="8" id="KW-0472">Membrane</keyword>
<comment type="catalytic activity">
    <reaction evidence="1">
        <text>ATP + protein L-histidine = ADP + protein N-phospho-L-histidine.</text>
        <dbReference type="EC" id="2.7.13.3"/>
    </reaction>
</comment>
<proteinExistence type="predicted"/>
<dbReference type="EC" id="2.7.13.3" evidence="3"/>
<dbReference type="InterPro" id="IPR005467">
    <property type="entry name" value="His_kinase_dom"/>
</dbReference>
<sequence length="671" mass="74809">MNPADLILLHTHSIMAFIMVLITGGMVLYVIRIADPTPIRNWMAVFYALQTFWQFGDMIRYSLHPSLTGSLFYQLQVSAWFAPALSGVLITFTQVCYLFLEDTFLRERRMVFWFMVLLSAGFVGFNIWNEFRHGSDEVTMQVAAFLYGLFTNIWTMLICLRKAGKLKVRNPRAARGHTYLATIIGLGFILPCLIAIISGFYTPAGYYSYFILLWLGNIAEVLVYITFAVLPANFQVKLVGFTFLSMTTLLLIVTLVFFPPLVPTDLPARLLQQDGLIKLFGIFLGATLLVWLLLPRILQASLTQPVKRLLAGVEQVNAGNLATHVPVNSSDEIGILTRNFNEMTESLKRASDRLTQYAETLEQKVAERTSELQQSLEYLRATQDQLVQREKMASLGELTAGVAHEIQNPLNFVNNLAEVSVELIGELREERGRELRDEELEETLLTGLERNLEKIVVHGKRADGIVKGMLQHSRIGSGQKAPTDLNALASEYLRLAYHGLRAKDKTFTAELLLDLDPDLGKVVVVSQDIGRVLLNLYNNALYATKEKLKRLNGSAAPEPVEAGYLPQILVSTRLETRTSAGQADGRPDNTVEIRVRDNGPGIPSDVLGKIYQPFFTTKPAGEGTGLGLSLSYDIVTKGHGGAIQVDTVPGEFSEFIIRLPVYTEENAAIMR</sequence>
<dbReference type="Gene3D" id="6.10.340.10">
    <property type="match status" value="1"/>
</dbReference>
<feature type="transmembrane region" description="Helical" evidence="8">
    <location>
        <begin position="6"/>
        <end position="30"/>
    </location>
</feature>
<dbReference type="PROSITE" id="PS50885">
    <property type="entry name" value="HAMP"/>
    <property type="match status" value="1"/>
</dbReference>
<keyword evidence="6" id="KW-0418">Kinase</keyword>
<evidence type="ECO:0000256" key="8">
    <source>
        <dbReference type="SAM" id="Phobius"/>
    </source>
</evidence>